<name>A0ABW2QYU9_9NEIS</name>
<sequence>MFSNIKKLAQKKTSKLFLTSSIVLITSACGGGGGSDASNASPTATPPVNSVGPVGSTPTNTATPVAPAPTLPPAPPFAIDSINPLEASEGNTITIKGIGLSQVKKVFIDQAELPFKVISEQVIEVTLTQAAQSGMLTLHKEGNVVQAAQKITVYGPQIDELSSTELNTGDTLTLTGKLLNQIKSVRLSGVILPKINQSNNKYSVSIPAAARSGFISFEDKNGEIQTLAQVVQIWQTVAQPVLRPAAGLPGQTISLLGQGMEQVEQVLFANKQAAHIQGRADSRLDVIIPENALSGPLTLIWGKRNLQSNTRFEVTALINVSAMSPLSGPVDSQINLSGQGLDTVSSATVGGNNAKIISKTSTQLTLQIPANGNGEVVLKAGTQTISAGNFKLVVLPPTVVPPTKPTINLESVAVVQNYSQLIGEPYQRLVPGKTTIVRASLTTNSSKLASPRVWLSASLNGIPQGQPLEMSGPAFIPASVARAQLAQSFNVKLPEKWIKSGLSLRVDVDPEQKVSNGSSKSINPIVGQSTNMDLVLVPLQIDNDGKGNRISAKAPDEMAVRQMLSNIFPLASNSLNISFRAPYKLTTVGSTTEMKSIDDANTGSAGWNKALSELSQLRIKEGSGRHYYGLVPDPRFSGGIAGLGYVNPIGSGSANSTAIGLDANYDNDLKTMGHELGHNLSRPHAPCGGVRNPDKSFPYSDGKIGNTLPFDPLSNTLLTLDEDNNSDIMGYCDGRWFSDYNYAKVQEFLEQHNYALAPQAAGYTLPMNLIDISGSISEKGVSFDPIFSRSGNIKAVTKGDYELHLIRANAKPIIQRFNPVEVADAHGAVAHFFISIPQPGPLASIEIWHKGKRLDRQQSQTRAGATASAPSGAKVQWQENAGKLVMNWDIKQYPYLSVMHLGKSRQLLANQAQGGKIVIDLAGVPAGGQFELSLSDGLNPSLIRLQR</sequence>
<evidence type="ECO:0000313" key="5">
    <source>
        <dbReference type="Proteomes" id="UP001596473"/>
    </source>
</evidence>
<dbReference type="SUPFAM" id="SSF81296">
    <property type="entry name" value="E set domains"/>
    <property type="match status" value="2"/>
</dbReference>
<reference evidence="5" key="1">
    <citation type="journal article" date="2019" name="Int. J. Syst. Evol. Microbiol.">
        <title>The Global Catalogue of Microorganisms (GCM) 10K type strain sequencing project: providing services to taxonomists for standard genome sequencing and annotation.</title>
        <authorList>
            <consortium name="The Broad Institute Genomics Platform"/>
            <consortium name="The Broad Institute Genome Sequencing Center for Infectious Disease"/>
            <person name="Wu L."/>
            <person name="Ma J."/>
        </authorList>
    </citation>
    <scope>NUCLEOTIDE SEQUENCE [LARGE SCALE GENOMIC DNA]</scope>
    <source>
        <strain evidence="5">CCUG 62945</strain>
    </source>
</reference>
<dbReference type="Pfam" id="PF10462">
    <property type="entry name" value="Peptidase_M66"/>
    <property type="match status" value="1"/>
</dbReference>
<feature type="compositionally biased region" description="Polar residues" evidence="1">
    <location>
        <begin position="36"/>
        <end position="48"/>
    </location>
</feature>
<feature type="signal peptide" evidence="2">
    <location>
        <begin position="1"/>
        <end position="30"/>
    </location>
</feature>
<accession>A0ABW2QYU9</accession>
<dbReference type="InterPro" id="IPR014756">
    <property type="entry name" value="Ig_E-set"/>
</dbReference>
<keyword evidence="2" id="KW-0732">Signal</keyword>
<evidence type="ECO:0000256" key="1">
    <source>
        <dbReference type="SAM" id="MobiDB-lite"/>
    </source>
</evidence>
<proteinExistence type="predicted"/>
<dbReference type="CDD" id="cd00603">
    <property type="entry name" value="IPT_PCSR"/>
    <property type="match status" value="1"/>
</dbReference>
<dbReference type="Pfam" id="PF01833">
    <property type="entry name" value="TIG"/>
    <property type="match status" value="2"/>
</dbReference>
<protein>
    <submittedName>
        <fullName evidence="4">IPT/TIG domain-containing protein</fullName>
    </submittedName>
</protein>
<organism evidence="4 5">
    <name type="scientific">Iodobacter arcticus</name>
    <dbReference type="NCBI Taxonomy" id="590593"/>
    <lineage>
        <taxon>Bacteria</taxon>
        <taxon>Pseudomonadati</taxon>
        <taxon>Pseudomonadota</taxon>
        <taxon>Betaproteobacteria</taxon>
        <taxon>Neisseriales</taxon>
        <taxon>Chitinibacteraceae</taxon>
        <taxon>Iodobacter</taxon>
    </lineage>
</organism>
<feature type="domain" description="IPT/TIG" evidence="3">
    <location>
        <begin position="79"/>
        <end position="133"/>
    </location>
</feature>
<keyword evidence="5" id="KW-1185">Reference proteome</keyword>
<dbReference type="EMBL" id="JBHTBQ010000026">
    <property type="protein sequence ID" value="MFC7420711.1"/>
    <property type="molecule type" value="Genomic_DNA"/>
</dbReference>
<dbReference type="Gene3D" id="3.40.390.10">
    <property type="entry name" value="Collagenase (Catalytic Domain)"/>
    <property type="match status" value="1"/>
</dbReference>
<dbReference type="InterPro" id="IPR002909">
    <property type="entry name" value="IPT_dom"/>
</dbReference>
<feature type="region of interest" description="Disordered" evidence="1">
    <location>
        <begin position="34"/>
        <end position="72"/>
    </location>
</feature>
<feature type="chain" id="PRO_5046596860" evidence="2">
    <location>
        <begin position="31"/>
        <end position="947"/>
    </location>
</feature>
<comment type="caution">
    <text evidence="4">The sequence shown here is derived from an EMBL/GenBank/DDBJ whole genome shotgun (WGS) entry which is preliminary data.</text>
</comment>
<evidence type="ECO:0000259" key="3">
    <source>
        <dbReference type="Pfam" id="PF01833"/>
    </source>
</evidence>
<dbReference type="PROSITE" id="PS51257">
    <property type="entry name" value="PROKAR_LIPOPROTEIN"/>
    <property type="match status" value="1"/>
</dbReference>
<dbReference type="InterPro" id="IPR024079">
    <property type="entry name" value="MetalloPept_cat_dom_sf"/>
</dbReference>
<dbReference type="Gene3D" id="2.60.40.10">
    <property type="entry name" value="Immunoglobulins"/>
    <property type="match status" value="3"/>
</dbReference>
<dbReference type="SUPFAM" id="SSF55486">
    <property type="entry name" value="Metalloproteases ('zincins'), catalytic domain"/>
    <property type="match status" value="1"/>
</dbReference>
<dbReference type="RefSeq" id="WP_380188305.1">
    <property type="nucleotide sequence ID" value="NZ_JBHTBQ010000026.1"/>
</dbReference>
<gene>
    <name evidence="4" type="ORF">ACFQNF_12610</name>
</gene>
<evidence type="ECO:0000313" key="4">
    <source>
        <dbReference type="EMBL" id="MFC7420711.1"/>
    </source>
</evidence>
<feature type="domain" description="IPT/TIG" evidence="3">
    <location>
        <begin position="320"/>
        <end position="386"/>
    </location>
</feature>
<dbReference type="InterPro" id="IPR013783">
    <property type="entry name" value="Ig-like_fold"/>
</dbReference>
<dbReference type="Proteomes" id="UP001596473">
    <property type="component" value="Unassembled WGS sequence"/>
</dbReference>
<evidence type="ECO:0000256" key="2">
    <source>
        <dbReference type="SAM" id="SignalP"/>
    </source>
</evidence>